<evidence type="ECO:0000313" key="7">
    <source>
        <dbReference type="Proteomes" id="UP001152320"/>
    </source>
</evidence>
<evidence type="ECO:0000259" key="5">
    <source>
        <dbReference type="Pfam" id="PF00135"/>
    </source>
</evidence>
<keyword evidence="7" id="KW-1185">Reference proteome</keyword>
<dbReference type="InterPro" id="IPR029058">
    <property type="entry name" value="AB_hydrolase_fold"/>
</dbReference>
<protein>
    <recommendedName>
        <fullName evidence="4">Carboxylic ester hydrolase</fullName>
        <ecNumber evidence="4">3.1.1.-</ecNumber>
    </recommendedName>
</protein>
<dbReference type="GO" id="GO:0019695">
    <property type="term" value="P:choline metabolic process"/>
    <property type="evidence" value="ECO:0007669"/>
    <property type="project" value="TreeGrafter"/>
</dbReference>
<dbReference type="PANTHER" id="PTHR43918:SF4">
    <property type="entry name" value="CARBOXYLIC ESTER HYDROLASE"/>
    <property type="match status" value="1"/>
</dbReference>
<name>A0A9Q1C112_HOLLE</name>
<dbReference type="FunFam" id="3.40.50.1820:FF:000128">
    <property type="entry name" value="Carboxylic ester hydrolase"/>
    <property type="match status" value="1"/>
</dbReference>
<dbReference type="EC" id="3.1.1.-" evidence="4"/>
<dbReference type="Gene3D" id="3.40.50.1820">
    <property type="entry name" value="alpha/beta hydrolase"/>
    <property type="match status" value="1"/>
</dbReference>
<sequence length="549" mass="60571">MISLFSSALCQDGPLVQTSGGQVMGVTERFTEDKYIFVDKDINIFRGIPFAEPPVGHLRWANPIPKSAWSGTWNATYYRPSCPQILSSSTGSDEDCLYLNVYAPSQPVGGAAVMVFIYGGDGGAYNLGWAHQTAYIGNSMVATGDVIVVTANYRLGVLGFLSTGDSVIPGNYGMYDQVAALEWVQNNIAAFGGDPSRVTIFGQSAGGCSVGLHMLSPLSENLFQYGIMESGVSLSPFAYNDDINRAISDAHRLGNDLNCTYLTNEDLLACLRTHTVKDLLTTALQVTSSHKFIIIDGVFLIDHPEVLMQTGQFKHTNIIAGSNKDEGLFFGLPVYPAAFSAFNPPSMDRDTYEASFPWYLTGNVNDLLKDGVRNQYVDWSTADKADADYLDAFNRQITDETFVAPTDAFLRYFVSSSKGTTTAYSYHMIHDPSVSSWQINLIGPRWMRATHCEELQFVFGWPFLPEVQDWKSKNLNSAEKTLSVQVMKYWTNFAKTGDPNGMDVPSWPTFTIPELEYKEIAIGLPTQRALRAGENYFWNSLAPALRAAT</sequence>
<dbReference type="GO" id="GO:0006581">
    <property type="term" value="P:acetylcholine catabolic process"/>
    <property type="evidence" value="ECO:0007669"/>
    <property type="project" value="TreeGrafter"/>
</dbReference>
<evidence type="ECO:0000256" key="1">
    <source>
        <dbReference type="ARBA" id="ARBA00005964"/>
    </source>
</evidence>
<dbReference type="PANTHER" id="PTHR43918">
    <property type="entry name" value="ACETYLCHOLINESTERASE"/>
    <property type="match status" value="1"/>
</dbReference>
<evidence type="ECO:0000256" key="3">
    <source>
        <dbReference type="ARBA" id="ARBA00022801"/>
    </source>
</evidence>
<keyword evidence="2" id="KW-0719">Serine esterase</keyword>
<dbReference type="EMBL" id="JAIZAY010000009">
    <property type="protein sequence ID" value="KAJ8036602.1"/>
    <property type="molecule type" value="Genomic_DNA"/>
</dbReference>
<proteinExistence type="inferred from homology"/>
<comment type="similarity">
    <text evidence="1 4">Belongs to the type-B carboxylesterase/lipase family.</text>
</comment>
<accession>A0A9Q1C112</accession>
<evidence type="ECO:0000256" key="2">
    <source>
        <dbReference type="ARBA" id="ARBA00022487"/>
    </source>
</evidence>
<dbReference type="OrthoDB" id="19653at2759"/>
<dbReference type="InterPro" id="IPR050654">
    <property type="entry name" value="AChE-related_enzymes"/>
</dbReference>
<gene>
    <name evidence="6" type="ORF">HOLleu_20622</name>
</gene>
<organism evidence="6 7">
    <name type="scientific">Holothuria leucospilota</name>
    <name type="common">Black long sea cucumber</name>
    <name type="synonym">Mertensiothuria leucospilota</name>
    <dbReference type="NCBI Taxonomy" id="206669"/>
    <lineage>
        <taxon>Eukaryota</taxon>
        <taxon>Metazoa</taxon>
        <taxon>Echinodermata</taxon>
        <taxon>Eleutherozoa</taxon>
        <taxon>Echinozoa</taxon>
        <taxon>Holothuroidea</taxon>
        <taxon>Aspidochirotacea</taxon>
        <taxon>Aspidochirotida</taxon>
        <taxon>Holothuriidae</taxon>
        <taxon>Holothuria</taxon>
    </lineage>
</organism>
<feature type="domain" description="Carboxylesterase type B" evidence="5">
    <location>
        <begin position="14"/>
        <end position="538"/>
    </location>
</feature>
<dbReference type="GO" id="GO:0003990">
    <property type="term" value="F:acetylcholinesterase activity"/>
    <property type="evidence" value="ECO:0007669"/>
    <property type="project" value="TreeGrafter"/>
</dbReference>
<dbReference type="Pfam" id="PF00135">
    <property type="entry name" value="COesterase"/>
    <property type="match status" value="1"/>
</dbReference>
<dbReference type="GO" id="GO:0005615">
    <property type="term" value="C:extracellular space"/>
    <property type="evidence" value="ECO:0007669"/>
    <property type="project" value="TreeGrafter"/>
</dbReference>
<reference evidence="6" key="1">
    <citation type="submission" date="2021-10" db="EMBL/GenBank/DDBJ databases">
        <title>Tropical sea cucumber genome reveals ecological adaptation and Cuvierian tubules defense mechanism.</title>
        <authorList>
            <person name="Chen T."/>
        </authorList>
    </citation>
    <scope>NUCLEOTIDE SEQUENCE</scope>
    <source>
        <strain evidence="6">Nanhai2018</strain>
        <tissue evidence="6">Muscle</tissue>
    </source>
</reference>
<dbReference type="AlphaFoldDB" id="A0A9Q1C112"/>
<comment type="caution">
    <text evidence="6">The sequence shown here is derived from an EMBL/GenBank/DDBJ whole genome shotgun (WGS) entry which is preliminary data.</text>
</comment>
<evidence type="ECO:0000313" key="6">
    <source>
        <dbReference type="EMBL" id="KAJ8036602.1"/>
    </source>
</evidence>
<keyword evidence="3 4" id="KW-0378">Hydrolase</keyword>
<dbReference type="Proteomes" id="UP001152320">
    <property type="component" value="Chromosome 9"/>
</dbReference>
<dbReference type="PROSITE" id="PS00122">
    <property type="entry name" value="CARBOXYLESTERASE_B_1"/>
    <property type="match status" value="1"/>
</dbReference>
<evidence type="ECO:0000256" key="4">
    <source>
        <dbReference type="RuleBase" id="RU361235"/>
    </source>
</evidence>
<dbReference type="InterPro" id="IPR019826">
    <property type="entry name" value="Carboxylesterase_B_AS"/>
</dbReference>
<dbReference type="InterPro" id="IPR019819">
    <property type="entry name" value="Carboxylesterase_B_CS"/>
</dbReference>
<dbReference type="SUPFAM" id="SSF53474">
    <property type="entry name" value="alpha/beta-Hydrolases"/>
    <property type="match status" value="1"/>
</dbReference>
<dbReference type="InterPro" id="IPR002018">
    <property type="entry name" value="CarbesteraseB"/>
</dbReference>
<dbReference type="PROSITE" id="PS00941">
    <property type="entry name" value="CARBOXYLESTERASE_B_2"/>
    <property type="match status" value="1"/>
</dbReference>
<dbReference type="GO" id="GO:0005886">
    <property type="term" value="C:plasma membrane"/>
    <property type="evidence" value="ECO:0007669"/>
    <property type="project" value="TreeGrafter"/>
</dbReference>